<evidence type="ECO:0000256" key="3">
    <source>
        <dbReference type="ARBA" id="ARBA00022692"/>
    </source>
</evidence>
<protein>
    <submittedName>
        <fullName evidence="11">Methyl-accepting chemotaxis protein</fullName>
    </submittedName>
</protein>
<accession>A0A323UZB6</accession>
<dbReference type="CDD" id="cd11386">
    <property type="entry name" value="MCP_signal"/>
    <property type="match status" value="1"/>
</dbReference>
<feature type="domain" description="Methyl-accepting transducer" evidence="10">
    <location>
        <begin position="267"/>
        <end position="503"/>
    </location>
</feature>
<organism evidence="11 12">
    <name type="scientific">Parazoarcus communis SWub3 = DSM 12120</name>
    <dbReference type="NCBI Taxonomy" id="1121029"/>
    <lineage>
        <taxon>Bacteria</taxon>
        <taxon>Pseudomonadati</taxon>
        <taxon>Pseudomonadota</taxon>
        <taxon>Betaproteobacteria</taxon>
        <taxon>Rhodocyclales</taxon>
        <taxon>Zoogloeaceae</taxon>
        <taxon>Parazoarcus</taxon>
    </lineage>
</organism>
<dbReference type="SUPFAM" id="SSF58104">
    <property type="entry name" value="Methyl-accepting chemotaxis protein (MCP) signaling domain"/>
    <property type="match status" value="1"/>
</dbReference>
<evidence type="ECO:0000256" key="2">
    <source>
        <dbReference type="ARBA" id="ARBA00022475"/>
    </source>
</evidence>
<dbReference type="GO" id="GO:0004888">
    <property type="term" value="F:transmembrane signaling receptor activity"/>
    <property type="evidence" value="ECO:0007669"/>
    <property type="project" value="InterPro"/>
</dbReference>
<dbReference type="SMART" id="SM01049">
    <property type="entry name" value="Cache_2"/>
    <property type="match status" value="1"/>
</dbReference>
<keyword evidence="12" id="KW-1185">Reference proteome</keyword>
<evidence type="ECO:0000313" key="12">
    <source>
        <dbReference type="Proteomes" id="UP000248259"/>
    </source>
</evidence>
<dbReference type="AlphaFoldDB" id="A0A323UZB6"/>
<dbReference type="FunFam" id="1.10.287.950:FF:000001">
    <property type="entry name" value="Methyl-accepting chemotaxis sensory transducer"/>
    <property type="match status" value="1"/>
</dbReference>
<dbReference type="OrthoDB" id="8555762at2"/>
<dbReference type="PROSITE" id="PS50111">
    <property type="entry name" value="CHEMOTAXIS_TRANSDUC_2"/>
    <property type="match status" value="1"/>
</dbReference>
<comment type="subcellular location">
    <subcellularLocation>
        <location evidence="1">Cell membrane</location>
        <topology evidence="1">Multi-pass membrane protein</topology>
    </subcellularLocation>
</comment>
<dbReference type="Gene3D" id="1.10.287.950">
    <property type="entry name" value="Methyl-accepting chemotaxis protein"/>
    <property type="match status" value="1"/>
</dbReference>
<dbReference type="InterPro" id="IPR004089">
    <property type="entry name" value="MCPsignal_dom"/>
</dbReference>
<comment type="similarity">
    <text evidence="7">Belongs to the methyl-accepting chemotaxis (MCP) protein family.</text>
</comment>
<dbReference type="InterPro" id="IPR004090">
    <property type="entry name" value="Chemotax_Me-accpt_rcpt"/>
</dbReference>
<keyword evidence="3 9" id="KW-0812">Transmembrane</keyword>
<dbReference type="SMART" id="SM00283">
    <property type="entry name" value="MA"/>
    <property type="match status" value="1"/>
</dbReference>
<gene>
    <name evidence="11" type="ORF">DNK49_04470</name>
</gene>
<keyword evidence="6 8" id="KW-0807">Transducer</keyword>
<dbReference type="GO" id="GO:0006935">
    <property type="term" value="P:chemotaxis"/>
    <property type="evidence" value="ECO:0007669"/>
    <property type="project" value="InterPro"/>
</dbReference>
<dbReference type="GO" id="GO:0007165">
    <property type="term" value="P:signal transduction"/>
    <property type="evidence" value="ECO:0007669"/>
    <property type="project" value="UniProtKB-KW"/>
</dbReference>
<keyword evidence="5 9" id="KW-0472">Membrane</keyword>
<keyword evidence="4 9" id="KW-1133">Transmembrane helix</keyword>
<dbReference type="EMBL" id="QKOE01000002">
    <property type="protein sequence ID" value="PZA17787.1"/>
    <property type="molecule type" value="Genomic_DNA"/>
</dbReference>
<dbReference type="Gene3D" id="3.30.450.20">
    <property type="entry name" value="PAS domain"/>
    <property type="match status" value="1"/>
</dbReference>
<evidence type="ECO:0000256" key="9">
    <source>
        <dbReference type="SAM" id="Phobius"/>
    </source>
</evidence>
<sequence>MFNSMSLKSRLLVSVAIAVIGMLALAAFQISHLRTQLLEDRKATLRAAVDIAASTVADFHARETKGELSRDEAQKRAKEVLRSMRYLGTEYYYVYDSKAMGVVHPVRPEYEGASHWERKDKAGRYTVRDLLAAAQGSGFTSTLTPKPGSDVPVEKLQHLRFFGPWDWMIGTGLYVDDLDALFYEQLAKAAVVIVLVLLVVIGVTWMIARSILRQIGGEPAEVMRLMEIASRGDLTLELNNAPAGSVLASLGNMLGGLRQVMRELGQSARGLVTNAEQISTAAEQVSIASRTQSDATAAMAAAIEELTVSVTHISESALDTETNSQEAVSLAGNGEETVRRAAEEIGRIAEAAGATAVRISSLSGRADEISTIAGVIKDIAAQTNLLALNAAIEAARAGEQGRGFAVVADEVRGLAERTAAATVQIEQMITAMQAETGDAVEGMKLAMPLVQRGVGLTQEAAEALHTIRTGVGGTLERAREVALATREQTAASTAISQQVEAVAQMVEETSATVVSTADSAKALEQIAADLERVVAKFRY</sequence>
<feature type="transmembrane region" description="Helical" evidence="9">
    <location>
        <begin position="189"/>
        <end position="208"/>
    </location>
</feature>
<evidence type="ECO:0000256" key="4">
    <source>
        <dbReference type="ARBA" id="ARBA00022989"/>
    </source>
</evidence>
<dbReference type="PRINTS" id="PR00260">
    <property type="entry name" value="CHEMTRNSDUCR"/>
</dbReference>
<name>A0A323UZB6_9RHOO</name>
<keyword evidence="2" id="KW-1003">Cell membrane</keyword>
<evidence type="ECO:0000256" key="1">
    <source>
        <dbReference type="ARBA" id="ARBA00004651"/>
    </source>
</evidence>
<reference evidence="11 12" key="1">
    <citation type="submission" date="2018-06" db="EMBL/GenBank/DDBJ databases">
        <title>Azoarcus communis strain SWub3 genome.</title>
        <authorList>
            <person name="Zorraquino Salvo V."/>
            <person name="Toubiana D."/>
            <person name="Blumwald E."/>
        </authorList>
    </citation>
    <scope>NUCLEOTIDE SEQUENCE [LARGE SCALE GENOMIC DNA]</scope>
    <source>
        <strain evidence="11 12">SWub3</strain>
    </source>
</reference>
<dbReference type="RefSeq" id="WP_110523131.1">
    <property type="nucleotide sequence ID" value="NZ_QKOE01000002.1"/>
</dbReference>
<dbReference type="InterPro" id="IPR033480">
    <property type="entry name" value="sCache_2"/>
</dbReference>
<comment type="caution">
    <text evidence="11">The sequence shown here is derived from an EMBL/GenBank/DDBJ whole genome shotgun (WGS) entry which is preliminary data.</text>
</comment>
<evidence type="ECO:0000256" key="6">
    <source>
        <dbReference type="ARBA" id="ARBA00023224"/>
    </source>
</evidence>
<dbReference type="Proteomes" id="UP000248259">
    <property type="component" value="Unassembled WGS sequence"/>
</dbReference>
<evidence type="ECO:0000256" key="8">
    <source>
        <dbReference type="PROSITE-ProRule" id="PRU00284"/>
    </source>
</evidence>
<dbReference type="PANTHER" id="PTHR32089:SF119">
    <property type="entry name" value="METHYL-ACCEPTING CHEMOTAXIS PROTEIN CTPL"/>
    <property type="match status" value="1"/>
</dbReference>
<dbReference type="Pfam" id="PF00015">
    <property type="entry name" value="MCPsignal"/>
    <property type="match status" value="1"/>
</dbReference>
<evidence type="ECO:0000259" key="10">
    <source>
        <dbReference type="PROSITE" id="PS50111"/>
    </source>
</evidence>
<dbReference type="PANTHER" id="PTHR32089">
    <property type="entry name" value="METHYL-ACCEPTING CHEMOTAXIS PROTEIN MCPB"/>
    <property type="match status" value="1"/>
</dbReference>
<proteinExistence type="inferred from homology"/>
<evidence type="ECO:0000256" key="7">
    <source>
        <dbReference type="ARBA" id="ARBA00029447"/>
    </source>
</evidence>
<dbReference type="GO" id="GO:0005886">
    <property type="term" value="C:plasma membrane"/>
    <property type="evidence" value="ECO:0007669"/>
    <property type="project" value="UniProtKB-SubCell"/>
</dbReference>
<dbReference type="Pfam" id="PF17200">
    <property type="entry name" value="sCache_2"/>
    <property type="match status" value="1"/>
</dbReference>
<evidence type="ECO:0000256" key="5">
    <source>
        <dbReference type="ARBA" id="ARBA00023136"/>
    </source>
</evidence>
<evidence type="ECO:0000313" key="11">
    <source>
        <dbReference type="EMBL" id="PZA17787.1"/>
    </source>
</evidence>